<evidence type="ECO:0000256" key="3">
    <source>
        <dbReference type="SAM" id="MobiDB-lite"/>
    </source>
</evidence>
<sequence length="206" mass="21967">MAEGTRTPGRREGVPPGARRPLAHGTHRAPPRRVRRSAAMSDAAAALGVDHLSPENPLAEAEVVTPHIPNGPGTRHLISDAEFARMKPGAVLVDTARGGVIDATALVRALDAGCLGGAGLEVLPEECLIRSEAQIFRSDPLLDSERLRGLLEGRALLHFPDVVVTPHNAYYTEGALRRIRETTLGNVEVFARRGSRNLVSYSGTPA</sequence>
<evidence type="ECO:0000313" key="6">
    <source>
        <dbReference type="Proteomes" id="UP000223527"/>
    </source>
</evidence>
<name>A0A2C6ZYY3_9PROT</name>
<feature type="domain" description="D-isomer specific 2-hydroxyacid dehydrogenase NAD-binding" evidence="4">
    <location>
        <begin position="41"/>
        <end position="169"/>
    </location>
</feature>
<feature type="region of interest" description="Disordered" evidence="3">
    <location>
        <begin position="1"/>
        <end position="40"/>
    </location>
</feature>
<reference evidence="5 6" key="1">
    <citation type="submission" date="2017-10" db="EMBL/GenBank/DDBJ databases">
        <authorList>
            <person name="Banno H."/>
            <person name="Chua N.-H."/>
        </authorList>
    </citation>
    <scope>NUCLEOTIDE SEQUENCE [LARGE SCALE GENOMIC DNA]</scope>
    <source>
        <strain evidence="5 6">YW11</strain>
    </source>
</reference>
<comment type="caution">
    <text evidence="5">The sequence shown here is derived from an EMBL/GenBank/DDBJ whole genome shotgun (WGS) entry which is preliminary data.</text>
</comment>
<evidence type="ECO:0000256" key="1">
    <source>
        <dbReference type="ARBA" id="ARBA00005854"/>
    </source>
</evidence>
<dbReference type="SUPFAM" id="SSF51735">
    <property type="entry name" value="NAD(P)-binding Rossmann-fold domains"/>
    <property type="match status" value="1"/>
</dbReference>
<dbReference type="PANTHER" id="PTHR43026">
    <property type="entry name" value="2-HYDROXYACID DEHYDROGENASE HOMOLOG 1-RELATED"/>
    <property type="match status" value="1"/>
</dbReference>
<gene>
    <name evidence="5" type="ORF">CR162_20735</name>
</gene>
<dbReference type="Proteomes" id="UP000223527">
    <property type="component" value="Unassembled WGS sequence"/>
</dbReference>
<evidence type="ECO:0000313" key="5">
    <source>
        <dbReference type="EMBL" id="PHK93028.1"/>
    </source>
</evidence>
<organism evidence="5 6">
    <name type="scientific">Teichococcus rhizosphaerae</name>
    <dbReference type="NCBI Taxonomy" id="1335062"/>
    <lineage>
        <taxon>Bacteria</taxon>
        <taxon>Pseudomonadati</taxon>
        <taxon>Pseudomonadota</taxon>
        <taxon>Alphaproteobacteria</taxon>
        <taxon>Acetobacterales</taxon>
        <taxon>Roseomonadaceae</taxon>
        <taxon>Roseomonas</taxon>
    </lineage>
</organism>
<dbReference type="GO" id="GO:0051287">
    <property type="term" value="F:NAD binding"/>
    <property type="evidence" value="ECO:0007669"/>
    <property type="project" value="InterPro"/>
</dbReference>
<proteinExistence type="inferred from homology"/>
<dbReference type="InterPro" id="IPR006140">
    <property type="entry name" value="D-isomer_DH_NAD-bd"/>
</dbReference>
<dbReference type="EMBL" id="PDNU01000074">
    <property type="protein sequence ID" value="PHK93028.1"/>
    <property type="molecule type" value="Genomic_DNA"/>
</dbReference>
<dbReference type="Pfam" id="PF02826">
    <property type="entry name" value="2-Hacid_dh_C"/>
    <property type="match status" value="1"/>
</dbReference>
<evidence type="ECO:0000259" key="4">
    <source>
        <dbReference type="Pfam" id="PF02826"/>
    </source>
</evidence>
<dbReference type="InterPro" id="IPR036291">
    <property type="entry name" value="NAD(P)-bd_dom_sf"/>
</dbReference>
<dbReference type="AlphaFoldDB" id="A0A2C6ZYY3"/>
<dbReference type="GO" id="GO:0008720">
    <property type="term" value="F:D-lactate dehydrogenase (NAD+) activity"/>
    <property type="evidence" value="ECO:0007669"/>
    <property type="project" value="TreeGrafter"/>
</dbReference>
<dbReference type="PANTHER" id="PTHR43026:SF1">
    <property type="entry name" value="2-HYDROXYACID DEHYDROGENASE HOMOLOG 1-RELATED"/>
    <property type="match status" value="1"/>
</dbReference>
<dbReference type="OrthoDB" id="9793626at2"/>
<feature type="compositionally biased region" description="Basic residues" evidence="3">
    <location>
        <begin position="21"/>
        <end position="36"/>
    </location>
</feature>
<keyword evidence="6" id="KW-1185">Reference proteome</keyword>
<evidence type="ECO:0000256" key="2">
    <source>
        <dbReference type="ARBA" id="ARBA00023027"/>
    </source>
</evidence>
<keyword evidence="2" id="KW-0520">NAD</keyword>
<comment type="similarity">
    <text evidence="1">Belongs to the D-isomer specific 2-hydroxyacid dehydrogenase family.</text>
</comment>
<dbReference type="Gene3D" id="3.40.50.720">
    <property type="entry name" value="NAD(P)-binding Rossmann-like Domain"/>
    <property type="match status" value="2"/>
</dbReference>
<accession>A0A2C6ZYY3</accession>
<dbReference type="InterPro" id="IPR058205">
    <property type="entry name" value="D-LDH-like"/>
</dbReference>
<protein>
    <recommendedName>
        <fullName evidence="4">D-isomer specific 2-hydroxyacid dehydrogenase NAD-binding domain-containing protein</fullName>
    </recommendedName>
</protein>